<feature type="compositionally biased region" description="Pro residues" evidence="1">
    <location>
        <begin position="1"/>
        <end position="12"/>
    </location>
</feature>
<accession>A0A6N7L1L7</accession>
<organism evidence="3 4">
    <name type="scientific">Streptomyces kaniharaensis</name>
    <dbReference type="NCBI Taxonomy" id="212423"/>
    <lineage>
        <taxon>Bacteria</taxon>
        <taxon>Bacillati</taxon>
        <taxon>Actinomycetota</taxon>
        <taxon>Actinomycetes</taxon>
        <taxon>Kitasatosporales</taxon>
        <taxon>Streptomycetaceae</taxon>
        <taxon>Streptomyces</taxon>
    </lineage>
</organism>
<sequence>MTVTPEVPPRPAYDPAVPEHTEPADLAKHHPGYDGDGLAELAQELRQSRLDAAIPLKADDAGHLIDWARVKRAASAIRRAAQAWPNLAAAAVAAVGPAWLWRGVVEDCSHSFRPAADVADPGLGLGLMTLVGVLVLRSRLRGVVLRTALRMTAWAVVFGTLAYGPARAWAGALLGSVFTGALR</sequence>
<name>A0A6N7L1L7_9ACTN</name>
<feature type="transmembrane region" description="Helical" evidence="2">
    <location>
        <begin position="152"/>
        <end position="178"/>
    </location>
</feature>
<keyword evidence="4" id="KW-1185">Reference proteome</keyword>
<evidence type="ECO:0000313" key="3">
    <source>
        <dbReference type="EMBL" id="MQS17876.1"/>
    </source>
</evidence>
<evidence type="ECO:0000256" key="1">
    <source>
        <dbReference type="SAM" id="MobiDB-lite"/>
    </source>
</evidence>
<keyword evidence="2" id="KW-0472">Membrane</keyword>
<dbReference type="Proteomes" id="UP000450000">
    <property type="component" value="Unassembled WGS sequence"/>
</dbReference>
<feature type="transmembrane region" description="Helical" evidence="2">
    <location>
        <begin position="121"/>
        <end position="140"/>
    </location>
</feature>
<reference evidence="3 4" key="1">
    <citation type="submission" date="2019-09" db="EMBL/GenBank/DDBJ databases">
        <title>Genome Sequences of Streptomyces kaniharaensis ATCC 21070.</title>
        <authorList>
            <person name="Zhu W."/>
            <person name="De Crecy-Lagard V."/>
            <person name="Richards N.G."/>
        </authorList>
    </citation>
    <scope>NUCLEOTIDE SEQUENCE [LARGE SCALE GENOMIC DNA]</scope>
    <source>
        <strain evidence="3 4">SF-557</strain>
    </source>
</reference>
<gene>
    <name evidence="3" type="ORF">F7Q99_38245</name>
</gene>
<dbReference type="RefSeq" id="WP_153471638.1">
    <property type="nucleotide sequence ID" value="NZ_WBOF01000007.1"/>
</dbReference>
<evidence type="ECO:0000313" key="4">
    <source>
        <dbReference type="Proteomes" id="UP000450000"/>
    </source>
</evidence>
<evidence type="ECO:0000256" key="2">
    <source>
        <dbReference type="SAM" id="Phobius"/>
    </source>
</evidence>
<feature type="transmembrane region" description="Helical" evidence="2">
    <location>
        <begin position="83"/>
        <end position="101"/>
    </location>
</feature>
<protein>
    <recommendedName>
        <fullName evidence="5">DUF2637 domain-containing protein</fullName>
    </recommendedName>
</protein>
<dbReference type="OrthoDB" id="4351006at2"/>
<feature type="compositionally biased region" description="Basic and acidic residues" evidence="1">
    <location>
        <begin position="17"/>
        <end position="33"/>
    </location>
</feature>
<proteinExistence type="predicted"/>
<keyword evidence="2" id="KW-1133">Transmembrane helix</keyword>
<comment type="caution">
    <text evidence="3">The sequence shown here is derived from an EMBL/GenBank/DDBJ whole genome shotgun (WGS) entry which is preliminary data.</text>
</comment>
<dbReference type="EMBL" id="WBOF01000007">
    <property type="protein sequence ID" value="MQS17876.1"/>
    <property type="molecule type" value="Genomic_DNA"/>
</dbReference>
<dbReference type="AlphaFoldDB" id="A0A6N7L1L7"/>
<keyword evidence="2" id="KW-0812">Transmembrane</keyword>
<feature type="region of interest" description="Disordered" evidence="1">
    <location>
        <begin position="1"/>
        <end position="33"/>
    </location>
</feature>
<evidence type="ECO:0008006" key="5">
    <source>
        <dbReference type="Google" id="ProtNLM"/>
    </source>
</evidence>